<name>A0A1I0A5B6_9GAMM</name>
<evidence type="ECO:0000313" key="1">
    <source>
        <dbReference type="EMBL" id="SES89291.1"/>
    </source>
</evidence>
<gene>
    <name evidence="1" type="ORF">SAMN02583745_00794</name>
</gene>
<reference evidence="2" key="1">
    <citation type="submission" date="2016-10" db="EMBL/GenBank/DDBJ databases">
        <authorList>
            <person name="Varghese N."/>
            <person name="Submissions S."/>
        </authorList>
    </citation>
    <scope>NUCLEOTIDE SEQUENCE [LARGE SCALE GENOMIC DNA]</scope>
    <source>
        <strain evidence="2">DSM 18579</strain>
    </source>
</reference>
<evidence type="ECO:0008006" key="3">
    <source>
        <dbReference type="Google" id="ProtNLM"/>
    </source>
</evidence>
<evidence type="ECO:0000313" key="2">
    <source>
        <dbReference type="Proteomes" id="UP000242642"/>
    </source>
</evidence>
<dbReference type="STRING" id="1123402.SAMN02583745_00794"/>
<protein>
    <recommendedName>
        <fullName evidence="3">GIY-YIG nuclease family protein</fullName>
    </recommendedName>
</protein>
<accession>A0A1I0A5B6</accession>
<keyword evidence="2" id="KW-1185">Reference proteome</keyword>
<sequence length="152" mass="17612">MNQDNLYELVNSFYHLSGKIESLSINSFSDVLGSEEAKNVSNVIYFLIAEKPITRLKGESRILYIGQTSSSISKRYSNSTINKMIKTKANKLKYGHVLQNYGGIEIAYCYHNQFGDSLNEAEGQFLWWYFQNHLEYPPFNYTQTKNRNDIVI</sequence>
<dbReference type="AlphaFoldDB" id="A0A1I0A5B6"/>
<dbReference type="RefSeq" id="WP_093318001.1">
    <property type="nucleotide sequence ID" value="NZ_FOHV01000005.1"/>
</dbReference>
<proteinExistence type="predicted"/>
<dbReference type="Proteomes" id="UP000242642">
    <property type="component" value="Unassembled WGS sequence"/>
</dbReference>
<dbReference type="OrthoDB" id="6195575at2"/>
<dbReference type="EMBL" id="FOHV01000005">
    <property type="protein sequence ID" value="SES89291.1"/>
    <property type="molecule type" value="Genomic_DNA"/>
</dbReference>
<organism evidence="1 2">
    <name type="scientific">Thorsellia anophelis DSM 18579</name>
    <dbReference type="NCBI Taxonomy" id="1123402"/>
    <lineage>
        <taxon>Bacteria</taxon>
        <taxon>Pseudomonadati</taxon>
        <taxon>Pseudomonadota</taxon>
        <taxon>Gammaproteobacteria</taxon>
        <taxon>Enterobacterales</taxon>
        <taxon>Thorselliaceae</taxon>
        <taxon>Thorsellia</taxon>
    </lineage>
</organism>